<dbReference type="GO" id="GO:0043565">
    <property type="term" value="F:sequence-specific DNA binding"/>
    <property type="evidence" value="ECO:0007669"/>
    <property type="project" value="TreeGrafter"/>
</dbReference>
<keyword evidence="11" id="KW-1185">Reference proteome</keyword>
<dbReference type="PANTHER" id="PTHR47782:SF12">
    <property type="entry name" value="ZN(II)2CYS6 TRANSCRIPTION FACTOR (EUROFUNG)"/>
    <property type="match status" value="1"/>
</dbReference>
<feature type="compositionally biased region" description="Pro residues" evidence="8">
    <location>
        <begin position="8"/>
        <end position="18"/>
    </location>
</feature>
<keyword evidence="7" id="KW-0539">Nucleus</keyword>
<dbReference type="GO" id="GO:0045944">
    <property type="term" value="P:positive regulation of transcription by RNA polymerase II"/>
    <property type="evidence" value="ECO:0007669"/>
    <property type="project" value="TreeGrafter"/>
</dbReference>
<evidence type="ECO:0000256" key="8">
    <source>
        <dbReference type="SAM" id="MobiDB-lite"/>
    </source>
</evidence>
<evidence type="ECO:0000313" key="11">
    <source>
        <dbReference type="Proteomes" id="UP001342314"/>
    </source>
</evidence>
<evidence type="ECO:0000259" key="9">
    <source>
        <dbReference type="SMART" id="SM00906"/>
    </source>
</evidence>
<name>A0AAV5GP14_9BASI</name>
<dbReference type="EMBL" id="BQKY01000009">
    <property type="protein sequence ID" value="GJN91630.1"/>
    <property type="molecule type" value="Genomic_DNA"/>
</dbReference>
<dbReference type="GO" id="GO:0008270">
    <property type="term" value="F:zinc ion binding"/>
    <property type="evidence" value="ECO:0007669"/>
    <property type="project" value="InterPro"/>
</dbReference>
<accession>A0AAV5GP14</accession>
<reference evidence="10 11" key="1">
    <citation type="submission" date="2021-12" db="EMBL/GenBank/DDBJ databases">
        <title>High titer production of polyol ester of fatty acids by Rhodotorula paludigena BS15 towards product separation-free biomass refinery.</title>
        <authorList>
            <person name="Mano J."/>
            <person name="Ono H."/>
            <person name="Tanaka T."/>
            <person name="Naito K."/>
            <person name="Sushida H."/>
            <person name="Ike M."/>
            <person name="Tokuyasu K."/>
            <person name="Kitaoka M."/>
        </authorList>
    </citation>
    <scope>NUCLEOTIDE SEQUENCE [LARGE SCALE GENOMIC DNA]</scope>
    <source>
        <strain evidence="10 11">BS15</strain>
    </source>
</reference>
<comment type="subcellular location">
    <subcellularLocation>
        <location evidence="1">Nucleus</location>
    </subcellularLocation>
</comment>
<keyword evidence="6" id="KW-0804">Transcription</keyword>
<dbReference type="SMART" id="SM00906">
    <property type="entry name" value="Fungal_trans"/>
    <property type="match status" value="1"/>
</dbReference>
<feature type="region of interest" description="Disordered" evidence="8">
    <location>
        <begin position="1"/>
        <end position="105"/>
    </location>
</feature>
<feature type="domain" description="Xylanolytic transcriptional activator regulatory" evidence="9">
    <location>
        <begin position="307"/>
        <end position="383"/>
    </location>
</feature>
<dbReference type="InterPro" id="IPR052202">
    <property type="entry name" value="Yeast_MetPath_Reg"/>
</dbReference>
<dbReference type="GO" id="GO:0005634">
    <property type="term" value="C:nucleus"/>
    <property type="evidence" value="ECO:0007669"/>
    <property type="project" value="UniProtKB-SubCell"/>
</dbReference>
<dbReference type="GO" id="GO:0006351">
    <property type="term" value="P:DNA-templated transcription"/>
    <property type="evidence" value="ECO:0007669"/>
    <property type="project" value="InterPro"/>
</dbReference>
<keyword evidence="5" id="KW-0238">DNA-binding</keyword>
<dbReference type="PANTHER" id="PTHR47782">
    <property type="entry name" value="ZN(II)2CYS6 TRANSCRIPTION FACTOR (EUROFUNG)-RELATED"/>
    <property type="match status" value="1"/>
</dbReference>
<dbReference type="CDD" id="cd12148">
    <property type="entry name" value="fungal_TF_MHR"/>
    <property type="match status" value="1"/>
</dbReference>
<protein>
    <recommendedName>
        <fullName evidence="9">Xylanolytic transcriptional activator regulatory domain-containing protein</fullName>
    </recommendedName>
</protein>
<evidence type="ECO:0000256" key="4">
    <source>
        <dbReference type="ARBA" id="ARBA00023015"/>
    </source>
</evidence>
<dbReference type="AlphaFoldDB" id="A0AAV5GP14"/>
<dbReference type="Proteomes" id="UP001342314">
    <property type="component" value="Unassembled WGS sequence"/>
</dbReference>
<evidence type="ECO:0000313" key="10">
    <source>
        <dbReference type="EMBL" id="GJN91630.1"/>
    </source>
</evidence>
<evidence type="ECO:0000256" key="6">
    <source>
        <dbReference type="ARBA" id="ARBA00023163"/>
    </source>
</evidence>
<evidence type="ECO:0000256" key="7">
    <source>
        <dbReference type="ARBA" id="ARBA00023242"/>
    </source>
</evidence>
<feature type="compositionally biased region" description="Polar residues" evidence="8">
    <location>
        <begin position="51"/>
        <end position="74"/>
    </location>
</feature>
<keyword evidence="2" id="KW-0479">Metal-binding</keyword>
<keyword evidence="4" id="KW-0805">Transcription regulation</keyword>
<gene>
    <name evidence="10" type="ORF">Rhopal_004653-T1</name>
</gene>
<proteinExistence type="predicted"/>
<evidence type="ECO:0000256" key="3">
    <source>
        <dbReference type="ARBA" id="ARBA00022833"/>
    </source>
</evidence>
<dbReference type="GO" id="GO:0000981">
    <property type="term" value="F:DNA-binding transcription factor activity, RNA polymerase II-specific"/>
    <property type="evidence" value="ECO:0007669"/>
    <property type="project" value="TreeGrafter"/>
</dbReference>
<evidence type="ECO:0000256" key="2">
    <source>
        <dbReference type="ARBA" id="ARBA00022723"/>
    </source>
</evidence>
<sequence length="691" mass="74449">MLANQRPAFPPPPPPPLLHSPYDPGVSAPMRSTSMTAPVSDMRSGHLPSDPASSVSPTSVNESGASSSLAQRLRTTAEDQSMPIESEEEENEGDVEEEEDGPGWHDQAARGVAFLSLSANGNPTYVGPSSGFSWARMVLGGIAGAAANEGGKYSSRATELDTSQPFVTGPPVQPVQLSDDALASITDEMADSLLSQCYRHIQPRYSFVDWLYVHEIWSHRLAITRAAALPGASRMMKTSAFFIWILFAIGARIGQKSAPTGLATPEAYYRKSMEYLETIVGLHDLKNVQALMLMVMYSFRSNEAPGVWYLVGISLRVACSLGLHRKVPPMQARRMSPYIIQLRRRIFWSVYTLDRMLAMSLGRPCGIADHDCDVELPLDFDCIATSFDTKNPPTGPTSMTSSILFTKLMRIETMIQKQAYRVDVSTPSSVESPDAVLKLIDQWEAQIPAAASDPNCWTIPLCSRDWLLARSGEARLYLLRPLTADPATAQPSHVRLIARFAADACETQKRFHQAQSVSLSLEALRSIFLSGLTLLHAVQLDNTAVSFSTLSKAIRAASNTMFLYAQSFPGARAYSEVFEELSSAVLDKLSAPNESSAPPPGLSDPAAATPLFQSLWDDIPSVMTNDAQDSFLALLESLGVPTDTLVDSASGNPFFSGGGAAGLDLSELGGFGPAAGGLEPFAVGTSSGGLW</sequence>
<evidence type="ECO:0000256" key="5">
    <source>
        <dbReference type="ARBA" id="ARBA00023125"/>
    </source>
</evidence>
<dbReference type="InterPro" id="IPR007219">
    <property type="entry name" value="XnlR_reg_dom"/>
</dbReference>
<comment type="caution">
    <text evidence="10">The sequence shown here is derived from an EMBL/GenBank/DDBJ whole genome shotgun (WGS) entry which is preliminary data.</text>
</comment>
<organism evidence="10 11">
    <name type="scientific">Rhodotorula paludigena</name>
    <dbReference type="NCBI Taxonomy" id="86838"/>
    <lineage>
        <taxon>Eukaryota</taxon>
        <taxon>Fungi</taxon>
        <taxon>Dikarya</taxon>
        <taxon>Basidiomycota</taxon>
        <taxon>Pucciniomycotina</taxon>
        <taxon>Microbotryomycetes</taxon>
        <taxon>Sporidiobolales</taxon>
        <taxon>Sporidiobolaceae</taxon>
        <taxon>Rhodotorula</taxon>
    </lineage>
</organism>
<evidence type="ECO:0000256" key="1">
    <source>
        <dbReference type="ARBA" id="ARBA00004123"/>
    </source>
</evidence>
<keyword evidence="3" id="KW-0862">Zinc</keyword>
<feature type="compositionally biased region" description="Acidic residues" evidence="8">
    <location>
        <begin position="85"/>
        <end position="101"/>
    </location>
</feature>
<dbReference type="Pfam" id="PF04082">
    <property type="entry name" value="Fungal_trans"/>
    <property type="match status" value="1"/>
</dbReference>